<evidence type="ECO:0000256" key="12">
    <source>
        <dbReference type="ARBA" id="ARBA00024347"/>
    </source>
</evidence>
<evidence type="ECO:0000256" key="10">
    <source>
        <dbReference type="ARBA" id="ARBA00023136"/>
    </source>
</evidence>
<evidence type="ECO:0000256" key="5">
    <source>
        <dbReference type="ARBA" id="ARBA00022695"/>
    </source>
</evidence>
<accession>K1R6F7</accession>
<keyword evidence="10" id="KW-0472">Membrane</keyword>
<evidence type="ECO:0000256" key="7">
    <source>
        <dbReference type="ARBA" id="ARBA00022824"/>
    </source>
</evidence>
<protein>
    <submittedName>
        <fullName evidence="15">Poly [ADP-ribose] polymerase 16</fullName>
    </submittedName>
</protein>
<comment type="subunit">
    <text evidence="14">Interacts with KPNB1.</text>
</comment>
<dbReference type="GO" id="GO:0016779">
    <property type="term" value="F:nucleotidyltransferase activity"/>
    <property type="evidence" value="ECO:0007669"/>
    <property type="project" value="UniProtKB-KW"/>
</dbReference>
<dbReference type="InParanoid" id="K1R6F7"/>
<dbReference type="Gene3D" id="3.90.228.10">
    <property type="match status" value="1"/>
</dbReference>
<dbReference type="InterPro" id="IPR051838">
    <property type="entry name" value="ARTD_PARP"/>
</dbReference>
<evidence type="ECO:0000256" key="8">
    <source>
        <dbReference type="ARBA" id="ARBA00022989"/>
    </source>
</evidence>
<keyword evidence="7" id="KW-0256">Endoplasmic reticulum</keyword>
<dbReference type="Pfam" id="PF00644">
    <property type="entry name" value="PARP"/>
    <property type="match status" value="1"/>
</dbReference>
<dbReference type="AlphaFoldDB" id="K1R6F7"/>
<dbReference type="GO" id="GO:0006986">
    <property type="term" value="P:response to unfolded protein"/>
    <property type="evidence" value="ECO:0007669"/>
    <property type="project" value="UniProtKB-KW"/>
</dbReference>
<evidence type="ECO:0000256" key="11">
    <source>
        <dbReference type="ARBA" id="ARBA00023230"/>
    </source>
</evidence>
<comment type="subcellular location">
    <subcellularLocation>
        <location evidence="1">Endoplasmic reticulum membrane</location>
        <topology evidence="1">Single-pass type IV membrane protein</topology>
    </subcellularLocation>
</comment>
<dbReference type="GO" id="GO:0003950">
    <property type="term" value="F:NAD+ poly-ADP-ribosyltransferase activity"/>
    <property type="evidence" value="ECO:0007669"/>
    <property type="project" value="UniProtKB-UniRule"/>
</dbReference>
<name>K1R6F7_MAGGI</name>
<dbReference type="FunFam" id="3.90.228.10:FF:000005">
    <property type="entry name" value="Poly [ADP-ribose] polymerase"/>
    <property type="match status" value="1"/>
</dbReference>
<evidence type="ECO:0000256" key="6">
    <source>
        <dbReference type="ARBA" id="ARBA00022765"/>
    </source>
</evidence>
<keyword evidence="6" id="KW-0013">ADP-ribosylation</keyword>
<dbReference type="FunCoup" id="K1R6F7">
    <property type="interactions" value="89"/>
</dbReference>
<evidence type="ECO:0000256" key="3">
    <source>
        <dbReference type="ARBA" id="ARBA00022679"/>
    </source>
</evidence>
<dbReference type="InterPro" id="IPR012317">
    <property type="entry name" value="Poly(ADP-ribose)pol_cat_dom"/>
</dbReference>
<evidence type="ECO:0000256" key="13">
    <source>
        <dbReference type="ARBA" id="ARBA00056446"/>
    </source>
</evidence>
<evidence type="ECO:0000256" key="2">
    <source>
        <dbReference type="ARBA" id="ARBA00022676"/>
    </source>
</evidence>
<comment type="function">
    <text evidence="13">Intracellular mono-ADP-ribosyltransferase that plays a role in different processes, such as protein translation and unfolded protein response (UPR), through the mono-ADP-ribosylation of proteins involved in those processes. Acts as an inhibitor of protein translation by catalyzing mono-ADP-ribosylation of ribosomal subunits, such as RPL14 and RPS6, thereby inhibiting polysome assembly and mRNA loading. Mono-ADP-ribosylation of ribosomal subunits is promoted by NMNAT2. Involved in the unfolded protein response (UPR) by ADP-ribosylating and activating EIF2AK3 and ERN1, two important UPR effectors. May also mediate mono-ADP-ribosylation of karyopherin KPNB1 a nuclear import factor. May not modify proteins on arginine or cysteine residues compared to other mono-ADP-ribosyltransferases.</text>
</comment>
<dbReference type="GO" id="GO:0005789">
    <property type="term" value="C:endoplasmic reticulum membrane"/>
    <property type="evidence" value="ECO:0007669"/>
    <property type="project" value="UniProtKB-SubCell"/>
</dbReference>
<keyword evidence="5" id="KW-0548">Nucleotidyltransferase</keyword>
<keyword evidence="11" id="KW-0834">Unfolded protein response</keyword>
<dbReference type="Pfam" id="PF18084">
    <property type="entry name" value="ARTD15_N"/>
    <property type="match status" value="1"/>
</dbReference>
<gene>
    <name evidence="15" type="ORF">CGI_10020670</name>
</gene>
<keyword evidence="4" id="KW-0812">Transmembrane</keyword>
<evidence type="ECO:0000256" key="4">
    <source>
        <dbReference type="ARBA" id="ARBA00022692"/>
    </source>
</evidence>
<comment type="similarity">
    <text evidence="12">Belongs to the ARTD/PARP family.</text>
</comment>
<dbReference type="EMBL" id="JH818576">
    <property type="protein sequence ID" value="EKC39094.1"/>
    <property type="molecule type" value="Genomic_DNA"/>
</dbReference>
<dbReference type="SUPFAM" id="SSF56399">
    <property type="entry name" value="ADP-ribosylation"/>
    <property type="match status" value="1"/>
</dbReference>
<keyword evidence="8" id="KW-1133">Transmembrane helix</keyword>
<dbReference type="PROSITE" id="PS51059">
    <property type="entry name" value="PARP_CATALYTIC"/>
    <property type="match status" value="1"/>
</dbReference>
<dbReference type="PANTHER" id="PTHR21328">
    <property type="entry name" value="POLY ADP-RIBOSE POLYMERASE FAMILY, MEMBER PARP"/>
    <property type="match status" value="1"/>
</dbReference>
<organism evidence="15">
    <name type="scientific">Magallana gigas</name>
    <name type="common">Pacific oyster</name>
    <name type="synonym">Crassostrea gigas</name>
    <dbReference type="NCBI Taxonomy" id="29159"/>
    <lineage>
        <taxon>Eukaryota</taxon>
        <taxon>Metazoa</taxon>
        <taxon>Spiralia</taxon>
        <taxon>Lophotrochozoa</taxon>
        <taxon>Mollusca</taxon>
        <taxon>Bivalvia</taxon>
        <taxon>Autobranchia</taxon>
        <taxon>Pteriomorphia</taxon>
        <taxon>Ostreida</taxon>
        <taxon>Ostreoidea</taxon>
        <taxon>Ostreidae</taxon>
        <taxon>Magallana</taxon>
    </lineage>
</organism>
<sequence>MLRCIAGVSVLSVNSIGCKLRVWKMGDQRPPVDTETLRKRLLDHFLATDLRWSLFVAALYSYRFDTVLKPFPPQYIKNGEKDMKNLEKIVDKVPKLNQLGEDSDSEIQELLAWVTDNRSWWLTMTDLSKFDEIQALTKDSGVSAVRPNFVFEVNYSEANNAKFQDVRKGRELLYAYHGSRLENFYSILHHGLASHMNKVGVFGEGTYLSGELSVSLHYSPMGRSWERSSLGDKLSCVAVCEMIDDPSVKCQVKNNNNRSRAGDSMAGEVPEKYYIVQNNDVIRIKYLLVYCQKSSTHRRSTSAFRSWCFRHKFLLMMIVYAFILIIVGLANSKTFRYQLKKFGIFKQR</sequence>
<proteinExistence type="inferred from homology"/>
<keyword evidence="2" id="KW-0328">Glycosyltransferase</keyword>
<reference evidence="15" key="1">
    <citation type="journal article" date="2012" name="Nature">
        <title>The oyster genome reveals stress adaptation and complexity of shell formation.</title>
        <authorList>
            <person name="Zhang G."/>
            <person name="Fang X."/>
            <person name="Guo X."/>
            <person name="Li L."/>
            <person name="Luo R."/>
            <person name="Xu F."/>
            <person name="Yang P."/>
            <person name="Zhang L."/>
            <person name="Wang X."/>
            <person name="Qi H."/>
            <person name="Xiong Z."/>
            <person name="Que H."/>
            <person name="Xie Y."/>
            <person name="Holland P.W."/>
            <person name="Paps J."/>
            <person name="Zhu Y."/>
            <person name="Wu F."/>
            <person name="Chen Y."/>
            <person name="Wang J."/>
            <person name="Peng C."/>
            <person name="Meng J."/>
            <person name="Yang L."/>
            <person name="Liu J."/>
            <person name="Wen B."/>
            <person name="Zhang N."/>
            <person name="Huang Z."/>
            <person name="Zhu Q."/>
            <person name="Feng Y."/>
            <person name="Mount A."/>
            <person name="Hedgecock D."/>
            <person name="Xu Z."/>
            <person name="Liu Y."/>
            <person name="Domazet-Loso T."/>
            <person name="Du Y."/>
            <person name="Sun X."/>
            <person name="Zhang S."/>
            <person name="Liu B."/>
            <person name="Cheng P."/>
            <person name="Jiang X."/>
            <person name="Li J."/>
            <person name="Fan D."/>
            <person name="Wang W."/>
            <person name="Fu W."/>
            <person name="Wang T."/>
            <person name="Wang B."/>
            <person name="Zhang J."/>
            <person name="Peng Z."/>
            <person name="Li Y."/>
            <person name="Li N."/>
            <person name="Wang J."/>
            <person name="Chen M."/>
            <person name="He Y."/>
            <person name="Tan F."/>
            <person name="Song X."/>
            <person name="Zheng Q."/>
            <person name="Huang R."/>
            <person name="Yang H."/>
            <person name="Du X."/>
            <person name="Chen L."/>
            <person name="Yang M."/>
            <person name="Gaffney P.M."/>
            <person name="Wang S."/>
            <person name="Luo L."/>
            <person name="She Z."/>
            <person name="Ming Y."/>
            <person name="Huang W."/>
            <person name="Zhang S."/>
            <person name="Huang B."/>
            <person name="Zhang Y."/>
            <person name="Qu T."/>
            <person name="Ni P."/>
            <person name="Miao G."/>
            <person name="Wang J."/>
            <person name="Wang Q."/>
            <person name="Steinberg C.E."/>
            <person name="Wang H."/>
            <person name="Li N."/>
            <person name="Qian L."/>
            <person name="Zhang G."/>
            <person name="Li Y."/>
            <person name="Yang H."/>
            <person name="Liu X."/>
            <person name="Wang J."/>
            <person name="Yin Y."/>
            <person name="Wang J."/>
        </authorList>
    </citation>
    <scope>NUCLEOTIDE SEQUENCE [LARGE SCALE GENOMIC DNA]</scope>
    <source>
        <strain evidence="15">05x7-T-G4-1.051#20</strain>
    </source>
</reference>
<evidence type="ECO:0000256" key="9">
    <source>
        <dbReference type="ARBA" id="ARBA00023027"/>
    </source>
</evidence>
<keyword evidence="3" id="KW-0808">Transferase</keyword>
<evidence type="ECO:0000256" key="1">
    <source>
        <dbReference type="ARBA" id="ARBA00004163"/>
    </source>
</evidence>
<evidence type="ECO:0000313" key="15">
    <source>
        <dbReference type="EMBL" id="EKC39094.1"/>
    </source>
</evidence>
<evidence type="ECO:0000256" key="14">
    <source>
        <dbReference type="ARBA" id="ARBA00062100"/>
    </source>
</evidence>
<keyword evidence="9" id="KW-0520">NAD</keyword>
<dbReference type="InterPro" id="IPR041400">
    <property type="entry name" value="PARP16_N"/>
</dbReference>
<dbReference type="HOGENOM" id="CLU_053263_1_0_1"/>